<feature type="compositionally biased region" description="Polar residues" evidence="1">
    <location>
        <begin position="266"/>
        <end position="284"/>
    </location>
</feature>
<name>A0ABM0JB97_APLCA</name>
<feature type="domain" description="BZIP" evidence="2">
    <location>
        <begin position="619"/>
        <end position="633"/>
    </location>
</feature>
<protein>
    <submittedName>
        <fullName evidence="4">CREB3 regulatory factor isoform X1</fullName>
    </submittedName>
</protein>
<sequence>MRSVMDGKDKVTSRPTRCSNHIFELPLPVQELVEKSTIKKGNKRHQKCPPSIVNSCPSRLQNLHSAVQAPLPTINSSRFNCPSVSSVPFSVPSKRPVPPSGAKMDIVPSPGLMNTPFTTSPHPLIYDQEKPDRWGSCYNSTNPLSNPSTDSFVSDETYGLDDKFEDSNLQTLLTSEVMSSLQTSSANIPKEFQWGEKPDTINSVQTSTDSLGSTPTLAELNMESDLSIVSEILNLDPDENSALDFLCSSISSTLPSSVSSGSLNSTQPPTCFTSSSQNSQKSCDPKVISSTSQYGQAKSVEVAGDNYIRNYTPARNNFPPRASQPPLVGVVTPVKKEEDELAMHDMKSSSNYDKLQNQSPFLHKLLKQQTNSIKTECQSSVVSENKDTTCLMKSELPAQIVPPSTGAAKRNLNGSIKIEPTSPETAPVFHSEESIEQKWKDIENFIHNPEEPVVKKRKRCDSGGSEHTSDDDEFDEAYGDKDVDDSDDDDYSDIDDDLTRITPSECESLVATGKKQKQYFWQYNVQSKGPKGTRLKLAVESPSDPHVLNDFEDPVFDECNTLVAGIRHGGKARKGDGNEISPNPKKLFMIGHQLLRLNQQINACQLGPDVPLTKRNESRKEKNKLASRACRLKKKAQHEANKIKLYGLEQEHCQLNSVIKFIWPLLRERTKAFMSQMGKSAMSSLPSSSESLDRKLAAYRSEMLKADVAGKTVDYVNNVILKVESGDNSGGLDTRRSRKT</sequence>
<dbReference type="RefSeq" id="XP_005089700.1">
    <property type="nucleotide sequence ID" value="XM_005089643.3"/>
</dbReference>
<feature type="compositionally biased region" description="Acidic residues" evidence="1">
    <location>
        <begin position="469"/>
        <end position="496"/>
    </location>
</feature>
<dbReference type="InterPro" id="IPR004827">
    <property type="entry name" value="bZIP"/>
</dbReference>
<dbReference type="Proteomes" id="UP000694888">
    <property type="component" value="Unplaced"/>
</dbReference>
<evidence type="ECO:0000256" key="1">
    <source>
        <dbReference type="SAM" id="MobiDB-lite"/>
    </source>
</evidence>
<feature type="region of interest" description="Disordered" evidence="1">
    <location>
        <begin position="257"/>
        <end position="284"/>
    </location>
</feature>
<dbReference type="PROSITE" id="PS00036">
    <property type="entry name" value="BZIP_BASIC"/>
    <property type="match status" value="1"/>
</dbReference>
<evidence type="ECO:0000313" key="4">
    <source>
        <dbReference type="RefSeq" id="XP_005089700.1"/>
    </source>
</evidence>
<gene>
    <name evidence="4" type="primary">LOC101858375</name>
</gene>
<reference evidence="4" key="1">
    <citation type="submission" date="2025-08" db="UniProtKB">
        <authorList>
            <consortium name="RefSeq"/>
        </authorList>
    </citation>
    <scope>IDENTIFICATION</scope>
</reference>
<feature type="region of interest" description="Disordered" evidence="1">
    <location>
        <begin position="454"/>
        <end position="498"/>
    </location>
</feature>
<proteinExistence type="predicted"/>
<dbReference type="SUPFAM" id="SSF57959">
    <property type="entry name" value="Leucine zipper domain"/>
    <property type="match status" value="1"/>
</dbReference>
<keyword evidence="3" id="KW-1185">Reference proteome</keyword>
<dbReference type="InterPro" id="IPR046347">
    <property type="entry name" value="bZIP_sf"/>
</dbReference>
<dbReference type="CDD" id="cd14809">
    <property type="entry name" value="bZIP_AUREO-like"/>
    <property type="match status" value="1"/>
</dbReference>
<dbReference type="GeneID" id="101858375"/>
<organism evidence="3 4">
    <name type="scientific">Aplysia californica</name>
    <name type="common">California sea hare</name>
    <dbReference type="NCBI Taxonomy" id="6500"/>
    <lineage>
        <taxon>Eukaryota</taxon>
        <taxon>Metazoa</taxon>
        <taxon>Spiralia</taxon>
        <taxon>Lophotrochozoa</taxon>
        <taxon>Mollusca</taxon>
        <taxon>Gastropoda</taxon>
        <taxon>Heterobranchia</taxon>
        <taxon>Euthyneura</taxon>
        <taxon>Tectipleura</taxon>
        <taxon>Aplysiida</taxon>
        <taxon>Aplysioidea</taxon>
        <taxon>Aplysiidae</taxon>
        <taxon>Aplysia</taxon>
    </lineage>
</organism>
<evidence type="ECO:0000259" key="2">
    <source>
        <dbReference type="PROSITE" id="PS00036"/>
    </source>
</evidence>
<accession>A0ABM0JB97</accession>
<dbReference type="InterPro" id="IPR039165">
    <property type="entry name" value="CREBRF"/>
</dbReference>
<dbReference type="PANTHER" id="PTHR21552:SF2">
    <property type="entry name" value="CREB3 REGULATORY FACTOR"/>
    <property type="match status" value="1"/>
</dbReference>
<evidence type="ECO:0000313" key="3">
    <source>
        <dbReference type="Proteomes" id="UP000694888"/>
    </source>
</evidence>
<dbReference type="PANTHER" id="PTHR21552">
    <property type="entry name" value="ADULT RETINA PROTEIN"/>
    <property type="match status" value="1"/>
</dbReference>